<protein>
    <submittedName>
        <fullName evidence="1">Uncharacterized protein</fullName>
    </submittedName>
</protein>
<keyword evidence="2" id="KW-1185">Reference proteome</keyword>
<organism evidence="1 2">
    <name type="scientific">Blattamonas nauphoetae</name>
    <dbReference type="NCBI Taxonomy" id="2049346"/>
    <lineage>
        <taxon>Eukaryota</taxon>
        <taxon>Metamonada</taxon>
        <taxon>Preaxostyla</taxon>
        <taxon>Oxymonadida</taxon>
        <taxon>Blattamonas</taxon>
    </lineage>
</organism>
<comment type="caution">
    <text evidence="1">The sequence shown here is derived from an EMBL/GenBank/DDBJ whole genome shotgun (WGS) entry which is preliminary data.</text>
</comment>
<gene>
    <name evidence="1" type="ORF">BLNAU_25294</name>
</gene>
<proteinExistence type="predicted"/>
<dbReference type="Proteomes" id="UP001281761">
    <property type="component" value="Unassembled WGS sequence"/>
</dbReference>
<name>A0ABQ9WJZ0_9EUKA</name>
<accession>A0ABQ9WJZ0</accession>
<reference evidence="1 2" key="1">
    <citation type="journal article" date="2022" name="bioRxiv">
        <title>Genomics of Preaxostyla Flagellates Illuminates Evolutionary Transitions and the Path Towards Mitochondrial Loss.</title>
        <authorList>
            <person name="Novak L.V.F."/>
            <person name="Treitli S.C."/>
            <person name="Pyrih J."/>
            <person name="Halakuc P."/>
            <person name="Pipaliya S.V."/>
            <person name="Vacek V."/>
            <person name="Brzon O."/>
            <person name="Soukal P."/>
            <person name="Eme L."/>
            <person name="Dacks J.B."/>
            <person name="Karnkowska A."/>
            <person name="Elias M."/>
            <person name="Hampl V."/>
        </authorList>
    </citation>
    <scope>NUCLEOTIDE SEQUENCE [LARGE SCALE GENOMIC DNA]</scope>
    <source>
        <strain evidence="1">NAU3</strain>
        <tissue evidence="1">Gut</tissue>
    </source>
</reference>
<sequence length="423" mass="47688">MCDIYVEIIGSQDKELVLQREKIAQINEIQATMKGKMLGYRIAKRNSYYGYDSNGLQAIITAGSNNALLAGRTVNCVDAQSKIRTTLGMPDIGLLEARASEKQEVDKKTGMKTVMTVKSNFALHALQILLPGKPELASCTLIDKAFNELATDRNINKLDDDTDNEQQAVAQLTTPNGRIVLQNNLFTIYVGSSFNKLMDYQKPVELFSLLDGRIRVMGEKNRNQKRLKRQYRTVKRIWEELAGTFRKKTKEKQKEIITKSLPTAGTQVTIKLSPLKPHEERALAGLISEYINNYCHPDDEEEEDDLALTPDGEYQNRKATNVTILRELSELLIISSTSGISVTDRYNTPRKCPSDQLERIEILKQYCSHTSDPHLAVGIATTKDQNKEHIIRPVLANGLLYHTLEPDELLSVRNELLKRIGAI</sequence>
<dbReference type="EMBL" id="JARBJD010000858">
    <property type="protein sequence ID" value="KAK2939796.1"/>
    <property type="molecule type" value="Genomic_DNA"/>
</dbReference>
<evidence type="ECO:0000313" key="1">
    <source>
        <dbReference type="EMBL" id="KAK2939796.1"/>
    </source>
</evidence>
<evidence type="ECO:0000313" key="2">
    <source>
        <dbReference type="Proteomes" id="UP001281761"/>
    </source>
</evidence>